<sequence length="67" mass="7215">MDRARRAVVLWGVIGALSFLVLLQAYELLADRRVNLLVKFGVAIAIGVATAGVARVLQRRLPAESGI</sequence>
<dbReference type="Proteomes" id="UP001208186">
    <property type="component" value="Unassembled WGS sequence"/>
</dbReference>
<evidence type="ECO:0000313" key="5">
    <source>
        <dbReference type="Proteomes" id="UP001208186"/>
    </source>
</evidence>
<protein>
    <recommendedName>
        <fullName evidence="2">DUF7981 domain-containing protein</fullName>
    </recommendedName>
</protein>
<keyword evidence="1" id="KW-0472">Membrane</keyword>
<dbReference type="EMBL" id="JAOPKC010000037">
    <property type="protein sequence ID" value="MCU4719653.1"/>
    <property type="molecule type" value="Genomic_DNA"/>
</dbReference>
<evidence type="ECO:0000259" key="2">
    <source>
        <dbReference type="Pfam" id="PF25938"/>
    </source>
</evidence>
<dbReference type="Pfam" id="PF25938">
    <property type="entry name" value="DUF7981"/>
    <property type="match status" value="1"/>
</dbReference>
<dbReference type="EMBL" id="JAOPKD010000002">
    <property type="protein sequence ID" value="MCU4725951.1"/>
    <property type="molecule type" value="Genomic_DNA"/>
</dbReference>
<gene>
    <name evidence="4" type="ORF">OB914_03050</name>
    <name evidence="3" type="ORF">OB916_16550</name>
</gene>
<comment type="caution">
    <text evidence="4">The sequence shown here is derived from an EMBL/GenBank/DDBJ whole genome shotgun (WGS) entry which is preliminary data.</text>
</comment>
<organism evidence="4 6">
    <name type="scientific">Halapricum hydrolyticum</name>
    <dbReference type="NCBI Taxonomy" id="2979991"/>
    <lineage>
        <taxon>Archaea</taxon>
        <taxon>Methanobacteriati</taxon>
        <taxon>Methanobacteriota</taxon>
        <taxon>Stenosarchaea group</taxon>
        <taxon>Halobacteria</taxon>
        <taxon>Halobacteriales</taxon>
        <taxon>Haloarculaceae</taxon>
        <taxon>Halapricum</taxon>
    </lineage>
</organism>
<dbReference type="Proteomes" id="UP001209746">
    <property type="component" value="Unassembled WGS sequence"/>
</dbReference>
<evidence type="ECO:0000313" key="6">
    <source>
        <dbReference type="Proteomes" id="UP001209746"/>
    </source>
</evidence>
<evidence type="ECO:0000313" key="3">
    <source>
        <dbReference type="EMBL" id="MCU4719653.1"/>
    </source>
</evidence>
<feature type="domain" description="DUF7981" evidence="2">
    <location>
        <begin position="2"/>
        <end position="63"/>
    </location>
</feature>
<dbReference type="InterPro" id="IPR058287">
    <property type="entry name" value="DUF7981"/>
</dbReference>
<feature type="transmembrane region" description="Helical" evidence="1">
    <location>
        <begin position="38"/>
        <end position="57"/>
    </location>
</feature>
<dbReference type="RefSeq" id="WP_315910400.1">
    <property type="nucleotide sequence ID" value="NZ_JAOPKC010000037.1"/>
</dbReference>
<accession>A0AAE3I9N1</accession>
<evidence type="ECO:0000256" key="1">
    <source>
        <dbReference type="SAM" id="Phobius"/>
    </source>
</evidence>
<name>A0AAE3I9N1_9EURY</name>
<dbReference type="AlphaFoldDB" id="A0AAE3I9N1"/>
<keyword evidence="1" id="KW-1133">Transmembrane helix</keyword>
<keyword evidence="1" id="KW-0812">Transmembrane</keyword>
<feature type="transmembrane region" description="Helical" evidence="1">
    <location>
        <begin position="7"/>
        <end position="26"/>
    </location>
</feature>
<reference evidence="4" key="1">
    <citation type="submission" date="2023-02" db="EMBL/GenBank/DDBJ databases">
        <title>Enrichment on poylsaccharides allowed isolation of novel metabolic and taxonomic groups of Haloarchaea.</title>
        <authorList>
            <person name="Sorokin D.Y."/>
            <person name="Elcheninov A.G."/>
            <person name="Khizhniak T.V."/>
            <person name="Kolganova T.V."/>
            <person name="Kublanov I.V."/>
        </authorList>
    </citation>
    <scope>NUCLEOTIDE SEQUENCE</scope>
    <source>
        <strain evidence="3 5">HArc-curdl5-1</strain>
        <strain evidence="4">HArc-curdl7</strain>
    </source>
</reference>
<proteinExistence type="predicted"/>
<keyword evidence="5" id="KW-1185">Reference proteome</keyword>
<evidence type="ECO:0000313" key="4">
    <source>
        <dbReference type="EMBL" id="MCU4725951.1"/>
    </source>
</evidence>